<proteinExistence type="predicted"/>
<dbReference type="Gene3D" id="2.30.110.10">
    <property type="entry name" value="Electron Transport, Fmn-binding Protein, Chain A"/>
    <property type="match status" value="1"/>
</dbReference>
<evidence type="ECO:0000313" key="1">
    <source>
        <dbReference type="EMBL" id="GAA4551153.1"/>
    </source>
</evidence>
<name>A0ABP8RX65_9PSEU</name>
<organism evidence="1 2">
    <name type="scientific">Pseudonocardia xishanensis</name>
    <dbReference type="NCBI Taxonomy" id="630995"/>
    <lineage>
        <taxon>Bacteria</taxon>
        <taxon>Bacillati</taxon>
        <taxon>Actinomycetota</taxon>
        <taxon>Actinomycetes</taxon>
        <taxon>Pseudonocardiales</taxon>
        <taxon>Pseudonocardiaceae</taxon>
        <taxon>Pseudonocardia</taxon>
    </lineage>
</organism>
<comment type="caution">
    <text evidence="1">The sequence shown here is derived from an EMBL/GenBank/DDBJ whole genome shotgun (WGS) entry which is preliminary data.</text>
</comment>
<keyword evidence="2" id="KW-1185">Reference proteome</keyword>
<dbReference type="Proteomes" id="UP001501598">
    <property type="component" value="Unassembled WGS sequence"/>
</dbReference>
<evidence type="ECO:0000313" key="2">
    <source>
        <dbReference type="Proteomes" id="UP001501598"/>
    </source>
</evidence>
<dbReference type="EMBL" id="BAABGT010000065">
    <property type="protein sequence ID" value="GAA4551153.1"/>
    <property type="molecule type" value="Genomic_DNA"/>
</dbReference>
<dbReference type="RefSeq" id="WP_345421251.1">
    <property type="nucleotide sequence ID" value="NZ_BAABGT010000065.1"/>
</dbReference>
<protein>
    <recommendedName>
        <fullName evidence="3">Deazaflavin-dependent oxidoreductase (Nitroreductase family)</fullName>
    </recommendedName>
</protein>
<accession>A0ABP8RX65</accession>
<gene>
    <name evidence="1" type="ORF">GCM10023175_42430</name>
</gene>
<dbReference type="InterPro" id="IPR012349">
    <property type="entry name" value="Split_barrel_FMN-bd"/>
</dbReference>
<reference evidence="2" key="1">
    <citation type="journal article" date="2019" name="Int. J. Syst. Evol. Microbiol.">
        <title>The Global Catalogue of Microorganisms (GCM) 10K type strain sequencing project: providing services to taxonomists for standard genome sequencing and annotation.</title>
        <authorList>
            <consortium name="The Broad Institute Genomics Platform"/>
            <consortium name="The Broad Institute Genome Sequencing Center for Infectious Disease"/>
            <person name="Wu L."/>
            <person name="Ma J."/>
        </authorList>
    </citation>
    <scope>NUCLEOTIDE SEQUENCE [LARGE SCALE GENOMIC DNA]</scope>
    <source>
        <strain evidence="2">JCM 17906</strain>
    </source>
</reference>
<evidence type="ECO:0008006" key="3">
    <source>
        <dbReference type="Google" id="ProtNLM"/>
    </source>
</evidence>
<sequence>MARRVAARALNPMMLRLAGRRHFYAARLEHVGRKSGRTYATPVVALRVPEGLAVPLPYGPGVDWHRNLEAAGTAVLTADGVRYRLSSPRTVPAEEVLATLSPTRRTALGAIGEFVVVHAEPIPAS</sequence>